<accession>A0A0E9U064</accession>
<proteinExistence type="predicted"/>
<reference evidence="1" key="2">
    <citation type="journal article" date="2015" name="Fish Shellfish Immunol.">
        <title>Early steps in the European eel (Anguilla anguilla)-Vibrio vulnificus interaction in the gills: Role of the RtxA13 toxin.</title>
        <authorList>
            <person name="Callol A."/>
            <person name="Pajuelo D."/>
            <person name="Ebbesson L."/>
            <person name="Teles M."/>
            <person name="MacKenzie S."/>
            <person name="Amaro C."/>
        </authorList>
    </citation>
    <scope>NUCLEOTIDE SEQUENCE</scope>
</reference>
<organism evidence="1">
    <name type="scientific">Anguilla anguilla</name>
    <name type="common">European freshwater eel</name>
    <name type="synonym">Muraena anguilla</name>
    <dbReference type="NCBI Taxonomy" id="7936"/>
    <lineage>
        <taxon>Eukaryota</taxon>
        <taxon>Metazoa</taxon>
        <taxon>Chordata</taxon>
        <taxon>Craniata</taxon>
        <taxon>Vertebrata</taxon>
        <taxon>Euteleostomi</taxon>
        <taxon>Actinopterygii</taxon>
        <taxon>Neopterygii</taxon>
        <taxon>Teleostei</taxon>
        <taxon>Anguilliformes</taxon>
        <taxon>Anguillidae</taxon>
        <taxon>Anguilla</taxon>
    </lineage>
</organism>
<dbReference type="EMBL" id="GBXM01050219">
    <property type="protein sequence ID" value="JAH58358.1"/>
    <property type="molecule type" value="Transcribed_RNA"/>
</dbReference>
<protein>
    <submittedName>
        <fullName evidence="1">Uncharacterized protein</fullName>
    </submittedName>
</protein>
<evidence type="ECO:0000313" key="1">
    <source>
        <dbReference type="EMBL" id="JAH58358.1"/>
    </source>
</evidence>
<sequence length="29" mass="3276">MVKNNVVFSSRCALNFFSLFKRGGWRGPG</sequence>
<reference evidence="1" key="1">
    <citation type="submission" date="2014-11" db="EMBL/GenBank/DDBJ databases">
        <authorList>
            <person name="Amaro Gonzalez C."/>
        </authorList>
    </citation>
    <scope>NUCLEOTIDE SEQUENCE</scope>
</reference>
<dbReference type="AlphaFoldDB" id="A0A0E9U064"/>
<name>A0A0E9U064_ANGAN</name>